<keyword evidence="2" id="KW-1185">Reference proteome</keyword>
<comment type="caution">
    <text evidence="1">The sequence shown here is derived from an EMBL/GenBank/DDBJ whole genome shotgun (WGS) entry which is preliminary data.</text>
</comment>
<evidence type="ECO:0008006" key="3">
    <source>
        <dbReference type="Google" id="ProtNLM"/>
    </source>
</evidence>
<dbReference type="RefSeq" id="WP_132247867.1">
    <property type="nucleotide sequence ID" value="NZ_SLZU01000019.1"/>
</dbReference>
<sequence length="114" mass="13258">MEVRYLETAEPGLRWFRAYYRQNPQLDLSKAINALIRSEAILAEYPMSGASYEDFTTVREFKVQGTAFSLLYTVAQDAVWIIDLRDQRGQRSAEALRLYVRELRGRYGIDDNAQ</sequence>
<organism evidence="1 2">
    <name type="scientific">Primorskyibacter sedentarius</name>
    <dbReference type="NCBI Taxonomy" id="745311"/>
    <lineage>
        <taxon>Bacteria</taxon>
        <taxon>Pseudomonadati</taxon>
        <taxon>Pseudomonadota</taxon>
        <taxon>Alphaproteobacteria</taxon>
        <taxon>Rhodobacterales</taxon>
        <taxon>Roseobacteraceae</taxon>
        <taxon>Primorskyibacter</taxon>
    </lineage>
</organism>
<dbReference type="Gene3D" id="3.30.2310.20">
    <property type="entry name" value="RelE-like"/>
    <property type="match status" value="1"/>
</dbReference>
<dbReference type="AlphaFoldDB" id="A0A4R3J1S7"/>
<evidence type="ECO:0000313" key="1">
    <source>
        <dbReference type="EMBL" id="TCS59739.1"/>
    </source>
</evidence>
<dbReference type="InterPro" id="IPR035093">
    <property type="entry name" value="RelE/ParE_toxin_dom_sf"/>
</dbReference>
<evidence type="ECO:0000313" key="2">
    <source>
        <dbReference type="Proteomes" id="UP000295696"/>
    </source>
</evidence>
<gene>
    <name evidence="1" type="ORF">EDD52_11942</name>
</gene>
<reference evidence="1 2" key="1">
    <citation type="submission" date="2019-03" db="EMBL/GenBank/DDBJ databases">
        <title>Genomic Encyclopedia of Type Strains, Phase IV (KMG-IV): sequencing the most valuable type-strain genomes for metagenomic binning, comparative biology and taxonomic classification.</title>
        <authorList>
            <person name="Goeker M."/>
        </authorList>
    </citation>
    <scope>NUCLEOTIDE SEQUENCE [LARGE SCALE GENOMIC DNA]</scope>
    <source>
        <strain evidence="1 2">DSM 104836</strain>
    </source>
</reference>
<dbReference type="Proteomes" id="UP000295696">
    <property type="component" value="Unassembled WGS sequence"/>
</dbReference>
<accession>A0A4R3J1S7</accession>
<dbReference type="OrthoDB" id="595470at2"/>
<protein>
    <recommendedName>
        <fullName evidence="3">Plasmid stabilization system protein ParE</fullName>
    </recommendedName>
</protein>
<dbReference type="EMBL" id="SLZU01000019">
    <property type="protein sequence ID" value="TCS59739.1"/>
    <property type="molecule type" value="Genomic_DNA"/>
</dbReference>
<proteinExistence type="predicted"/>
<name>A0A4R3J1S7_9RHOB</name>